<evidence type="ECO:0000313" key="16">
    <source>
        <dbReference type="Proteomes" id="UP000515161"/>
    </source>
</evidence>
<evidence type="ECO:0000259" key="14">
    <source>
        <dbReference type="PROSITE" id="PS50879"/>
    </source>
</evidence>
<evidence type="ECO:0000259" key="15">
    <source>
        <dbReference type="PROSITE" id="PS50994"/>
    </source>
</evidence>
<evidence type="ECO:0000256" key="2">
    <source>
        <dbReference type="ARBA" id="ARBA00012180"/>
    </source>
</evidence>
<dbReference type="GO" id="GO:0006310">
    <property type="term" value="P:DNA recombination"/>
    <property type="evidence" value="ECO:0007669"/>
    <property type="project" value="UniProtKB-KW"/>
</dbReference>
<dbReference type="SUPFAM" id="SSF56672">
    <property type="entry name" value="DNA/RNA polymerases"/>
    <property type="match status" value="1"/>
</dbReference>
<evidence type="ECO:0000256" key="1">
    <source>
        <dbReference type="ARBA" id="ARBA00010879"/>
    </source>
</evidence>
<evidence type="ECO:0000256" key="8">
    <source>
        <dbReference type="ARBA" id="ARBA00022918"/>
    </source>
</evidence>
<dbReference type="Pfam" id="PF17919">
    <property type="entry name" value="RT_RNaseH_2"/>
    <property type="match status" value="1"/>
</dbReference>
<evidence type="ECO:0000256" key="6">
    <source>
        <dbReference type="ARBA" id="ARBA00022759"/>
    </source>
</evidence>
<evidence type="ECO:0000313" key="17">
    <source>
        <dbReference type="RefSeq" id="XP_034077049.1"/>
    </source>
</evidence>
<organism evidence="16 17">
    <name type="scientific">Gymnodraco acuticeps</name>
    <name type="common">Antarctic dragonfish</name>
    <dbReference type="NCBI Taxonomy" id="8218"/>
    <lineage>
        <taxon>Eukaryota</taxon>
        <taxon>Metazoa</taxon>
        <taxon>Chordata</taxon>
        <taxon>Craniata</taxon>
        <taxon>Vertebrata</taxon>
        <taxon>Euteleostomi</taxon>
        <taxon>Actinopterygii</taxon>
        <taxon>Neopterygii</taxon>
        <taxon>Teleostei</taxon>
        <taxon>Neoteleostei</taxon>
        <taxon>Acanthomorphata</taxon>
        <taxon>Eupercaria</taxon>
        <taxon>Perciformes</taxon>
        <taxon>Notothenioidei</taxon>
        <taxon>Bathydraconidae</taxon>
        <taxon>Gymnodraco</taxon>
    </lineage>
</organism>
<feature type="domain" description="Integrase catalytic" evidence="15">
    <location>
        <begin position="1072"/>
        <end position="1235"/>
    </location>
</feature>
<dbReference type="InterPro" id="IPR012337">
    <property type="entry name" value="RNaseH-like_sf"/>
</dbReference>
<dbReference type="InterPro" id="IPR043502">
    <property type="entry name" value="DNA/RNA_pol_sf"/>
</dbReference>
<dbReference type="GO" id="GO:0004523">
    <property type="term" value="F:RNA-DNA hybrid ribonuclease activity"/>
    <property type="evidence" value="ECO:0007669"/>
    <property type="project" value="UniProtKB-EC"/>
</dbReference>
<keyword evidence="3" id="KW-0808">Transferase</keyword>
<evidence type="ECO:0000256" key="5">
    <source>
        <dbReference type="ARBA" id="ARBA00022722"/>
    </source>
</evidence>
<dbReference type="GO" id="GO:0004190">
    <property type="term" value="F:aspartic-type endopeptidase activity"/>
    <property type="evidence" value="ECO:0007669"/>
    <property type="project" value="InterPro"/>
</dbReference>
<accession>A0A6P8UIL2</accession>
<evidence type="ECO:0000259" key="12">
    <source>
        <dbReference type="PROSITE" id="PS50175"/>
    </source>
</evidence>
<dbReference type="EC" id="3.1.26.4" evidence="2"/>
<dbReference type="GO" id="GO:0006508">
    <property type="term" value="P:proteolysis"/>
    <property type="evidence" value="ECO:0007669"/>
    <property type="project" value="InterPro"/>
</dbReference>
<dbReference type="InterPro" id="IPR043128">
    <property type="entry name" value="Rev_trsase/Diguanyl_cyclase"/>
</dbReference>
<evidence type="ECO:0000256" key="4">
    <source>
        <dbReference type="ARBA" id="ARBA00022695"/>
    </source>
</evidence>
<dbReference type="InterPro" id="IPR050951">
    <property type="entry name" value="Retrovirus_Pol_polyprotein"/>
</dbReference>
<dbReference type="InterPro" id="IPR000477">
    <property type="entry name" value="RT_dom"/>
</dbReference>
<dbReference type="RefSeq" id="XP_034077049.1">
    <property type="nucleotide sequence ID" value="XM_034221158.1"/>
</dbReference>
<evidence type="ECO:0000256" key="7">
    <source>
        <dbReference type="ARBA" id="ARBA00022801"/>
    </source>
</evidence>
<dbReference type="SUPFAM" id="SSF50630">
    <property type="entry name" value="Acid proteases"/>
    <property type="match status" value="1"/>
</dbReference>
<proteinExistence type="inferred from homology"/>
<evidence type="ECO:0000313" key="18">
    <source>
        <dbReference type="RefSeq" id="XP_034080326.1"/>
    </source>
</evidence>
<dbReference type="Gene3D" id="3.30.420.10">
    <property type="entry name" value="Ribonuclease H-like superfamily/Ribonuclease H"/>
    <property type="match status" value="2"/>
</dbReference>
<evidence type="ECO:0000259" key="13">
    <source>
        <dbReference type="PROSITE" id="PS50878"/>
    </source>
</evidence>
<dbReference type="PANTHER" id="PTHR37984:SF5">
    <property type="entry name" value="PROTEIN NYNRIN-LIKE"/>
    <property type="match status" value="1"/>
</dbReference>
<comment type="similarity">
    <text evidence="1">Belongs to the beta type-B retroviral polymerase family. HERV class-II K(HML-2) pol subfamily.</text>
</comment>
<dbReference type="SUPFAM" id="SSF53098">
    <property type="entry name" value="Ribonuclease H-like"/>
    <property type="match status" value="2"/>
</dbReference>
<dbReference type="InterPro" id="IPR002156">
    <property type="entry name" value="RNaseH_domain"/>
</dbReference>
<dbReference type="Pfam" id="PF00075">
    <property type="entry name" value="RNase_H"/>
    <property type="match status" value="1"/>
</dbReference>
<dbReference type="Gene3D" id="3.10.10.10">
    <property type="entry name" value="HIV Type 1 Reverse Transcriptase, subunit A, domain 1"/>
    <property type="match status" value="1"/>
</dbReference>
<gene>
    <name evidence="17" type="primary">LOC117549336</name>
    <name evidence="18" type="synonym">LOC117551514</name>
</gene>
<keyword evidence="9" id="KW-0233">DNA recombination</keyword>
<dbReference type="InterPro" id="IPR041577">
    <property type="entry name" value="RT_RNaseH_2"/>
</dbReference>
<dbReference type="Pfam" id="PF00077">
    <property type="entry name" value="RVP"/>
    <property type="match status" value="1"/>
</dbReference>
<dbReference type="InterPro" id="IPR021109">
    <property type="entry name" value="Peptidase_aspartic_dom_sf"/>
</dbReference>
<keyword evidence="4" id="KW-0548">Nucleotidyltransferase</keyword>
<keyword evidence="8" id="KW-0695">RNA-directed DNA polymerase</keyword>
<keyword evidence="16" id="KW-1185">Reference proteome</keyword>
<sequence length="1382" mass="154007">MTVKDSNLPFLVDSGARYSTINSPVFKASKTSTTVSVIGFSGKIEIIPLSTLLSTKIAGQTFLHQYILAPKSPANLMGRDILIKANASILCSPDGLIISFPNGTTINCSSSTITSGSQMMLAQSTEAEATQHATIFWGLLDRPRDNTPGLYSIFQQWKPWINLLRPYGPPPDPPHLTLNYDRKDDLSYEYEYDNEVSMAVWDVTTTNLFVGQAGVAASVELSDEQLYWYRLSAESTPHITLAIKKSYEAKELGPMVKTLLEVEDWEPTQIAALTYSPSHRAYRLKIYTQECIHMERHEVDRHHGREKTDHAYTVDMLRDLPSDLWASHSHDVGFCLKATPVTFEVSSSVPVSRSQYPIKPQAKGGVDKAVEGLKKAGVLEPSQSLWNTPILPVSKSSGEYRMAHDLRTINAITTTALIPVPNPYTAICNVSPEHTWFTCIDLANAFFCIPLAESMRPIFSFTIGGEKLQYTRLPQGFSLSPGIFNKVLREQLEGVTLPVGVVLIQYVDDLLIAAPSAASCLEATRHLLVRLHTSGFKVSKKKLQCTRKEVTFLGRVISPAGTGMSAAHQEHILNHPKPKTVKDMLSFLGLTGYSRHYIPEYNPRTAELRKLINEKGMRNLTATLDWTQAAEAAFISLKQSMSQVTALAAASYALPFFLDVSENEDTVNGILFQKKGGCRTILMYVSVTLDRVENREPPCMRHAAGTARILNKISHIVMGHPLTVLTTHSIVSFVNSSAFTMTSTRQTRLEKTLTKAHITYTHEGVNSADTIGSGEPHRCEERIIQDVKLRIDLRDEPIPQAENLFTDGCCFRHPQNGLQAAYAVVKQKPEGNFEEVSAGEVTGKVSAQLAEVMGVIAALELSKGKDVNIYTDSAYVHGVIHVEMRQWLRAGFVTSTNTPIKHEKEIRRLAEAVMLPNKLALLKCKGHNAENNYLAWGNNAADKAAKEKAGYTPWYQMLVLKSADLLPAITDETLKEAQEAGSPQDKKLWSNRGATNKEGIWYSPDGRPVIPPEWIRSMLKEAHGPTHCGKTQMNRHLTHWWHPYLPDMIANHLEECVICLTHNIRATVKPHQGKFPLPKMAGEEIIIDYTDMIDKVRGFRYLLVVVDGYTGWPEAIPCRREDADSVIKFLVTHYIPLHGFPRKVRSDNGSHFKNHDLRTVEESLGLRHSFGAVYHPQSQGKVERMNQNLKQKLSKACEETGMKWVDALPLALLSIRSSINKGTGFSPFELTYGHQFPGPGALSVGKEVEVLSSKPYFQQLKGLVADFSTQVAEAKGGPEKHEANTAEFVWLKAIRPKWLRPRFSGPHRVMQRTSHAVRLEGKGDIWYHWNQCAVGKPPGRTLDDIITDVVRAEEEEPEDNTPITDPEVAISGRAEEDGEERS</sequence>
<dbReference type="InterPro" id="IPR036397">
    <property type="entry name" value="RNaseH_sf"/>
</dbReference>
<protein>
    <recommendedName>
        <fullName evidence="2">ribonuclease H</fullName>
        <ecNumber evidence="2">3.1.26.4</ecNumber>
    </recommendedName>
</protein>
<dbReference type="KEGG" id="gacu:117551514"/>
<evidence type="ECO:0000256" key="11">
    <source>
        <dbReference type="SAM" id="MobiDB-lite"/>
    </source>
</evidence>
<name>A0A6P8UIL2_GYMAC</name>
<dbReference type="PANTHER" id="PTHR37984">
    <property type="entry name" value="PROTEIN CBG26694"/>
    <property type="match status" value="1"/>
</dbReference>
<dbReference type="InterPro" id="IPR001584">
    <property type="entry name" value="Integrase_cat-core"/>
</dbReference>
<evidence type="ECO:0000256" key="9">
    <source>
        <dbReference type="ARBA" id="ARBA00023172"/>
    </source>
</evidence>
<dbReference type="Pfam" id="PF00665">
    <property type="entry name" value="rve"/>
    <property type="match status" value="1"/>
</dbReference>
<evidence type="ECO:0000256" key="3">
    <source>
        <dbReference type="ARBA" id="ARBA00022679"/>
    </source>
</evidence>
<dbReference type="PROSITE" id="PS50994">
    <property type="entry name" value="INTEGRASE"/>
    <property type="match status" value="1"/>
</dbReference>
<dbReference type="PROSITE" id="PS50175">
    <property type="entry name" value="ASP_PROT_RETROV"/>
    <property type="match status" value="1"/>
</dbReference>
<dbReference type="Gene3D" id="3.30.70.270">
    <property type="match status" value="2"/>
</dbReference>
<dbReference type="RefSeq" id="XP_034080326.1">
    <property type="nucleotide sequence ID" value="XM_034224435.1"/>
</dbReference>
<dbReference type="GO" id="GO:0003676">
    <property type="term" value="F:nucleic acid binding"/>
    <property type="evidence" value="ECO:0007669"/>
    <property type="project" value="InterPro"/>
</dbReference>
<dbReference type="PROSITE" id="PS50879">
    <property type="entry name" value="RNASE_H_1"/>
    <property type="match status" value="1"/>
</dbReference>
<dbReference type="PROSITE" id="PS50878">
    <property type="entry name" value="RT_POL"/>
    <property type="match status" value="1"/>
</dbReference>
<dbReference type="GeneID" id="117549336"/>
<feature type="domain" description="RNase H type-1" evidence="14">
    <location>
        <begin position="798"/>
        <end position="950"/>
    </location>
</feature>
<feature type="domain" description="Reverse transcriptase" evidence="13">
    <location>
        <begin position="374"/>
        <end position="557"/>
    </location>
</feature>
<dbReference type="Gene3D" id="1.10.340.70">
    <property type="match status" value="1"/>
</dbReference>
<dbReference type="GO" id="GO:0003964">
    <property type="term" value="F:RNA-directed DNA polymerase activity"/>
    <property type="evidence" value="ECO:0007669"/>
    <property type="project" value="UniProtKB-KW"/>
</dbReference>
<dbReference type="GO" id="GO:0015074">
    <property type="term" value="P:DNA integration"/>
    <property type="evidence" value="ECO:0007669"/>
    <property type="project" value="InterPro"/>
</dbReference>
<reference evidence="17 18" key="1">
    <citation type="submission" date="2025-04" db="UniProtKB">
        <authorList>
            <consortium name="RefSeq"/>
        </authorList>
    </citation>
    <scope>IDENTIFICATION</scope>
</reference>
<dbReference type="InterPro" id="IPR001995">
    <property type="entry name" value="Peptidase_A2_cat"/>
</dbReference>
<keyword evidence="6" id="KW-0255">Endonuclease</keyword>
<dbReference type="Gene3D" id="2.40.70.10">
    <property type="entry name" value="Acid Proteases"/>
    <property type="match status" value="1"/>
</dbReference>
<dbReference type="KEGG" id="gacu:117549336"/>
<dbReference type="InterPro" id="IPR018061">
    <property type="entry name" value="Retropepsins"/>
</dbReference>
<evidence type="ECO:0000256" key="10">
    <source>
        <dbReference type="ARBA" id="ARBA00023268"/>
    </source>
</evidence>
<dbReference type="Proteomes" id="UP000515161">
    <property type="component" value="Unplaced"/>
</dbReference>
<keyword evidence="10" id="KW-0511">Multifunctional enzyme</keyword>
<keyword evidence="7" id="KW-0378">Hydrolase</keyword>
<dbReference type="Gene3D" id="2.30.30.850">
    <property type="match status" value="1"/>
</dbReference>
<dbReference type="Gene3D" id="3.10.20.370">
    <property type="match status" value="1"/>
</dbReference>
<dbReference type="OrthoDB" id="8947436at2759"/>
<keyword evidence="5" id="KW-0540">Nuclease</keyword>
<feature type="region of interest" description="Disordered" evidence="11">
    <location>
        <begin position="1351"/>
        <end position="1382"/>
    </location>
</feature>
<feature type="domain" description="Peptidase A2" evidence="12">
    <location>
        <begin position="8"/>
        <end position="81"/>
    </location>
</feature>
<dbReference type="Pfam" id="PF00078">
    <property type="entry name" value="RVT_1"/>
    <property type="match status" value="1"/>
</dbReference>